<keyword evidence="3" id="KW-0689">Ribosomal protein</keyword>
<dbReference type="Proteomes" id="UP000222542">
    <property type="component" value="Unassembled WGS sequence"/>
</dbReference>
<evidence type="ECO:0000313" key="3">
    <source>
        <dbReference type="EMBL" id="PHT87501.1"/>
    </source>
</evidence>
<gene>
    <name evidence="3" type="ORF">T459_09607</name>
</gene>
<keyword evidence="4" id="KW-1185">Reference proteome</keyword>
<dbReference type="PRINTS" id="PR01849">
    <property type="entry name" value="UBIQUITINACT"/>
</dbReference>
<dbReference type="OMA" id="ITACNIH"/>
<dbReference type="PROSITE" id="PS50891">
    <property type="entry name" value="LOB"/>
    <property type="match status" value="1"/>
</dbReference>
<dbReference type="Pfam" id="PF03195">
    <property type="entry name" value="LOB"/>
    <property type="match status" value="1"/>
</dbReference>
<dbReference type="GO" id="GO:0005737">
    <property type="term" value="C:cytoplasm"/>
    <property type="evidence" value="ECO:0000318"/>
    <property type="project" value="GO_Central"/>
</dbReference>
<feature type="domain" description="LOB" evidence="2">
    <location>
        <begin position="6"/>
        <end position="106"/>
    </location>
</feature>
<dbReference type="STRING" id="4072.A0A2G2ZZX9"/>
<organism evidence="3 4">
    <name type="scientific">Capsicum annuum</name>
    <name type="common">Capsicum pepper</name>
    <dbReference type="NCBI Taxonomy" id="4072"/>
    <lineage>
        <taxon>Eukaryota</taxon>
        <taxon>Viridiplantae</taxon>
        <taxon>Streptophyta</taxon>
        <taxon>Embryophyta</taxon>
        <taxon>Tracheophyta</taxon>
        <taxon>Spermatophyta</taxon>
        <taxon>Magnoliopsida</taxon>
        <taxon>eudicotyledons</taxon>
        <taxon>Gunneridae</taxon>
        <taxon>Pentapetalae</taxon>
        <taxon>asterids</taxon>
        <taxon>lamiids</taxon>
        <taxon>Solanales</taxon>
        <taxon>Solanaceae</taxon>
        <taxon>Solanoideae</taxon>
        <taxon>Capsiceae</taxon>
        <taxon>Capsicum</taxon>
    </lineage>
</organism>
<evidence type="ECO:0000313" key="4">
    <source>
        <dbReference type="Proteomes" id="UP000222542"/>
    </source>
</evidence>
<comment type="similarity">
    <text evidence="1">Belongs to the LOB domain-containing protein family.</text>
</comment>
<dbReference type="GO" id="GO:0031510">
    <property type="term" value="C:SUMO activating enzyme complex"/>
    <property type="evidence" value="ECO:0000318"/>
    <property type="project" value="GO_Central"/>
</dbReference>
<reference evidence="3 4" key="2">
    <citation type="journal article" date="2017" name="Genome Biol.">
        <title>New reference genome sequences of hot pepper reveal the massive evolution of plant disease-resistance genes by retroduplication.</title>
        <authorList>
            <person name="Kim S."/>
            <person name="Park J."/>
            <person name="Yeom S.I."/>
            <person name="Kim Y.M."/>
            <person name="Seo E."/>
            <person name="Kim K.T."/>
            <person name="Kim M.S."/>
            <person name="Lee J.M."/>
            <person name="Cheong K."/>
            <person name="Shin H.S."/>
            <person name="Kim S.B."/>
            <person name="Han K."/>
            <person name="Lee J."/>
            <person name="Park M."/>
            <person name="Lee H.A."/>
            <person name="Lee H.Y."/>
            <person name="Lee Y."/>
            <person name="Oh S."/>
            <person name="Lee J.H."/>
            <person name="Choi E."/>
            <person name="Choi E."/>
            <person name="Lee S.E."/>
            <person name="Jeon J."/>
            <person name="Kim H."/>
            <person name="Choi G."/>
            <person name="Song H."/>
            <person name="Lee J."/>
            <person name="Lee S.C."/>
            <person name="Kwon J.K."/>
            <person name="Lee H.Y."/>
            <person name="Koo N."/>
            <person name="Hong Y."/>
            <person name="Kim R.W."/>
            <person name="Kang W.H."/>
            <person name="Huh J.H."/>
            <person name="Kang B.C."/>
            <person name="Yang T.J."/>
            <person name="Lee Y.H."/>
            <person name="Bennetzen J.L."/>
            <person name="Choi D."/>
        </authorList>
    </citation>
    <scope>NUCLEOTIDE SEQUENCE [LARGE SCALE GENOMIC DNA]</scope>
    <source>
        <strain evidence="4">cv. CM334</strain>
    </source>
</reference>
<evidence type="ECO:0000259" key="2">
    <source>
        <dbReference type="PROSITE" id="PS50891"/>
    </source>
</evidence>
<dbReference type="Gramene" id="PHT87501">
    <property type="protein sequence ID" value="PHT87501"/>
    <property type="gene ID" value="T459_09607"/>
</dbReference>
<dbReference type="GO" id="GO:0005840">
    <property type="term" value="C:ribosome"/>
    <property type="evidence" value="ECO:0007669"/>
    <property type="project" value="UniProtKB-KW"/>
</dbReference>
<dbReference type="InterPro" id="IPR004883">
    <property type="entry name" value="LOB"/>
</dbReference>
<keyword evidence="3" id="KW-0687">Ribonucleoprotein</keyword>
<proteinExistence type="inferred from homology"/>
<evidence type="ECO:0000256" key="1">
    <source>
        <dbReference type="ARBA" id="ARBA00005474"/>
    </source>
</evidence>
<dbReference type="Gene3D" id="3.30.1330.30">
    <property type="match status" value="1"/>
</dbReference>
<protein>
    <submittedName>
        <fullName evidence="3">40S ribosomal protein S12</fullName>
    </submittedName>
</protein>
<dbReference type="PANTHER" id="PTHR31301">
    <property type="entry name" value="LOB DOMAIN-CONTAINING PROTEIN 4-RELATED"/>
    <property type="match status" value="1"/>
</dbReference>
<dbReference type="SUPFAM" id="SSF69572">
    <property type="entry name" value="Activating enzymes of the ubiquitin-like proteins"/>
    <property type="match status" value="1"/>
</dbReference>
<accession>A0A2G2ZZX9</accession>
<comment type="caution">
    <text evidence="3">The sequence shown here is derived from an EMBL/GenBank/DDBJ whole genome shotgun (WGS) entry which is preliminary data.</text>
</comment>
<dbReference type="InterPro" id="IPR035985">
    <property type="entry name" value="Ubiquitin-activating_enz"/>
</dbReference>
<dbReference type="GO" id="GO:0016925">
    <property type="term" value="P:protein sumoylation"/>
    <property type="evidence" value="ECO:0000318"/>
    <property type="project" value="GO_Central"/>
</dbReference>
<sequence>MTRTCKSCPVCHSQKKKCGTKCKFRNHLPPQKDETYKNIEQVFGLANFERFYDRVEPQWRDALIDSYAYEANERIKDPIHGITKDITLLQQRLANTKRLGTANVLVNGLAGCTVEFCKHIVVAGVKSLTLNDDRMITQDLLYGNSLIKPNEEFHRDKTIAQVCSKSLSKFNSKASIHVLQGDILNLSAADFEKFDTVIISCCSKIKRREVNSRCRQLTDPIAFYSVQCRGSLAEIFVDLKSHTVCERLFGQDLKSIMEFCSFEEAIAVPWKTLPKGVSEIFLAMSVAENFEATHRRNVGKLSATDFQNLKTFKDVLCDKQQFNHNHISSATLEKLTGITACNIHSIVGAILAQRFLYLIYIPFNCRDDVVVAVAETPAPALEEPMDIMTALQLMLRKSRANGGLFWELNEGAKVIENHAAQLCVLSKGL</sequence>
<dbReference type="AlphaFoldDB" id="A0A2G2ZZX9"/>
<name>A0A2G2ZZX9_CAPAN</name>
<dbReference type="InterPro" id="IPR029064">
    <property type="entry name" value="Ribosomal_eL30-like_sf"/>
</dbReference>
<dbReference type="EMBL" id="AYRZ02000003">
    <property type="protein sequence ID" value="PHT87501.1"/>
    <property type="molecule type" value="Genomic_DNA"/>
</dbReference>
<dbReference type="GO" id="GO:0019948">
    <property type="term" value="F:SUMO activating enzyme activity"/>
    <property type="evidence" value="ECO:0000318"/>
    <property type="project" value="GO_Central"/>
</dbReference>
<reference evidence="3 4" key="1">
    <citation type="journal article" date="2014" name="Nat. Genet.">
        <title>Genome sequence of the hot pepper provides insights into the evolution of pungency in Capsicum species.</title>
        <authorList>
            <person name="Kim S."/>
            <person name="Park M."/>
            <person name="Yeom S.I."/>
            <person name="Kim Y.M."/>
            <person name="Lee J.M."/>
            <person name="Lee H.A."/>
            <person name="Seo E."/>
            <person name="Choi J."/>
            <person name="Cheong K."/>
            <person name="Kim K.T."/>
            <person name="Jung K."/>
            <person name="Lee G.W."/>
            <person name="Oh S.K."/>
            <person name="Bae C."/>
            <person name="Kim S.B."/>
            <person name="Lee H.Y."/>
            <person name="Kim S.Y."/>
            <person name="Kim M.S."/>
            <person name="Kang B.C."/>
            <person name="Jo Y.D."/>
            <person name="Yang H.B."/>
            <person name="Jeong H.J."/>
            <person name="Kang W.H."/>
            <person name="Kwon J.K."/>
            <person name="Shin C."/>
            <person name="Lim J.Y."/>
            <person name="Park J.H."/>
            <person name="Huh J.H."/>
            <person name="Kim J.S."/>
            <person name="Kim B.D."/>
            <person name="Cohen O."/>
            <person name="Paran I."/>
            <person name="Suh M.C."/>
            <person name="Lee S.B."/>
            <person name="Kim Y.K."/>
            <person name="Shin Y."/>
            <person name="Noh S.J."/>
            <person name="Park J."/>
            <person name="Seo Y.S."/>
            <person name="Kwon S.Y."/>
            <person name="Kim H.A."/>
            <person name="Park J.M."/>
            <person name="Kim H.J."/>
            <person name="Choi S.B."/>
            <person name="Bosland P.W."/>
            <person name="Reeves G."/>
            <person name="Jo S.H."/>
            <person name="Lee B.W."/>
            <person name="Cho H.T."/>
            <person name="Choi H.S."/>
            <person name="Lee M.S."/>
            <person name="Yu Y."/>
            <person name="Do Choi Y."/>
            <person name="Park B.S."/>
            <person name="van Deynze A."/>
            <person name="Ashrafi H."/>
            <person name="Hill T."/>
            <person name="Kim W.T."/>
            <person name="Pai H.S."/>
            <person name="Ahn H.K."/>
            <person name="Yeam I."/>
            <person name="Giovannoni J.J."/>
            <person name="Rose J.K."/>
            <person name="Sorensen I."/>
            <person name="Lee S.J."/>
            <person name="Kim R.W."/>
            <person name="Choi I.Y."/>
            <person name="Choi B.S."/>
            <person name="Lim J.S."/>
            <person name="Lee Y.H."/>
            <person name="Choi D."/>
        </authorList>
    </citation>
    <scope>NUCLEOTIDE SEQUENCE [LARGE SCALE GENOMIC DNA]</scope>
    <source>
        <strain evidence="4">cv. CM334</strain>
    </source>
</reference>
<dbReference type="PANTHER" id="PTHR31301:SF178">
    <property type="entry name" value="LOB DOMAIN-CONTAINING PROTEIN 36-LIKE"/>
    <property type="match status" value="1"/>
</dbReference>
<dbReference type="InterPro" id="IPR000011">
    <property type="entry name" value="UBQ/SUMO-activ_enz_E1-like"/>
</dbReference>
<dbReference type="Gene3D" id="3.40.50.720">
    <property type="entry name" value="NAD(P)-binding Rossmann-like Domain"/>
    <property type="match status" value="1"/>
</dbReference>